<reference evidence="2 3" key="1">
    <citation type="journal article" date="2015" name="Genome Announc.">
        <title>Genome Sequences of Two Bacillus cereus Group Bacteriophages, Eyuki and AvesoBmore.</title>
        <authorList>
            <person name="Erill I."/>
            <person name="Caruso S.M."/>
        </authorList>
    </citation>
    <scope>NUCLEOTIDE SEQUENCE [LARGE SCALE GENOMIC DNA]</scope>
</reference>
<feature type="transmembrane region" description="Helical" evidence="1">
    <location>
        <begin position="29"/>
        <end position="47"/>
    </location>
</feature>
<sequence>MSKFIYTCGNALGTISIFCMVTEGFDWKFVIGLVLSALITVNSPYSIRRRDER</sequence>
<evidence type="ECO:0000313" key="3">
    <source>
        <dbReference type="Proteomes" id="UP000203939"/>
    </source>
</evidence>
<evidence type="ECO:0000313" key="2">
    <source>
        <dbReference type="EMBL" id="ALA46712.1"/>
    </source>
</evidence>
<dbReference type="Proteomes" id="UP000203939">
    <property type="component" value="Segment"/>
</dbReference>
<organism evidence="2 3">
    <name type="scientific">Bacillus phage Eyuki</name>
    <dbReference type="NCBI Taxonomy" id="1690431"/>
    <lineage>
        <taxon>Viruses</taxon>
        <taxon>Duplodnaviria</taxon>
        <taxon>Heunggongvirae</taxon>
        <taxon>Uroviricota</taxon>
        <taxon>Caudoviricetes</taxon>
        <taxon>Herelleviridae</taxon>
        <taxon>Bastillevirinae</taxon>
        <taxon>Wphvirus</taxon>
        <taxon>Wphvirus megatron</taxon>
    </lineage>
</organism>
<protein>
    <submittedName>
        <fullName evidence="2">Uncharacterized protein</fullName>
    </submittedName>
</protein>
<keyword evidence="1" id="KW-0812">Transmembrane</keyword>
<keyword evidence="1" id="KW-0472">Membrane</keyword>
<keyword evidence="1" id="KW-1133">Transmembrane helix</keyword>
<dbReference type="EMBL" id="KT207918">
    <property type="protein sequence ID" value="ALA46712.1"/>
    <property type="molecule type" value="Genomic_DNA"/>
</dbReference>
<accession>A0A0K2FL34</accession>
<dbReference type="KEGG" id="vg:26638631"/>
<name>A0A0K2FL34_9CAUD</name>
<gene>
    <name evidence="2" type="ORF">EYUKI_54</name>
</gene>
<evidence type="ECO:0000256" key="1">
    <source>
        <dbReference type="SAM" id="Phobius"/>
    </source>
</evidence>
<dbReference type="RefSeq" id="YP_009211994.1">
    <property type="nucleotide sequence ID" value="NC_028944.1"/>
</dbReference>
<proteinExistence type="predicted"/>